<evidence type="ECO:0000256" key="1">
    <source>
        <dbReference type="ARBA" id="ARBA00022723"/>
    </source>
</evidence>
<evidence type="ECO:0000256" key="2">
    <source>
        <dbReference type="ARBA" id="ARBA00022771"/>
    </source>
</evidence>
<keyword evidence="7" id="KW-1185">Reference proteome</keyword>
<dbReference type="InterPro" id="IPR028156">
    <property type="entry name" value="RIP"/>
</dbReference>
<dbReference type="GO" id="GO:0006606">
    <property type="term" value="P:protein import into nucleus"/>
    <property type="evidence" value="ECO:0007669"/>
    <property type="project" value="TreeGrafter"/>
</dbReference>
<dbReference type="GO" id="GO:0008270">
    <property type="term" value="F:zinc ion binding"/>
    <property type="evidence" value="ECO:0007669"/>
    <property type="project" value="UniProtKB-KW"/>
</dbReference>
<dbReference type="InterPro" id="IPR028159">
    <property type="entry name" value="RPA_interact_C_dom"/>
</dbReference>
<dbReference type="VEuPathDB" id="FungiDB:SPPG_09465"/>
<feature type="region of interest" description="Disordered" evidence="4">
    <location>
        <begin position="1"/>
        <end position="33"/>
    </location>
</feature>
<keyword evidence="1" id="KW-0479">Metal-binding</keyword>
<accession>A0A0L0H9W8</accession>
<name>A0A0L0H9W8_SPIPD</name>
<evidence type="ECO:0000313" key="6">
    <source>
        <dbReference type="EMBL" id="KNC97453.1"/>
    </source>
</evidence>
<dbReference type="STRING" id="645134.A0A0L0H9W8"/>
<feature type="region of interest" description="Disordered" evidence="4">
    <location>
        <begin position="61"/>
        <end position="88"/>
    </location>
</feature>
<dbReference type="EMBL" id="KQ257464">
    <property type="protein sequence ID" value="KNC97453.1"/>
    <property type="molecule type" value="Genomic_DNA"/>
</dbReference>
<dbReference type="PANTHER" id="PTHR31742:SF1">
    <property type="entry name" value="RPA-INTERACTING PROTEIN"/>
    <property type="match status" value="1"/>
</dbReference>
<dbReference type="RefSeq" id="XP_016605493.1">
    <property type="nucleotide sequence ID" value="XM_016757631.1"/>
</dbReference>
<proteinExistence type="predicted"/>
<gene>
    <name evidence="6" type="ORF">SPPG_09465</name>
</gene>
<keyword evidence="2" id="KW-0863">Zinc-finger</keyword>
<dbReference type="Pfam" id="PF14768">
    <property type="entry name" value="RPA_interact_C"/>
    <property type="match status" value="1"/>
</dbReference>
<evidence type="ECO:0000313" key="7">
    <source>
        <dbReference type="Proteomes" id="UP000053201"/>
    </source>
</evidence>
<dbReference type="GO" id="GO:0005634">
    <property type="term" value="C:nucleus"/>
    <property type="evidence" value="ECO:0007669"/>
    <property type="project" value="TreeGrafter"/>
</dbReference>
<evidence type="ECO:0000256" key="4">
    <source>
        <dbReference type="SAM" id="MobiDB-lite"/>
    </source>
</evidence>
<dbReference type="AlphaFoldDB" id="A0A0L0H9W8"/>
<dbReference type="PANTHER" id="PTHR31742">
    <property type="entry name" value="RPA-INTERACTING PROTEIN RPAIN"/>
    <property type="match status" value="1"/>
</dbReference>
<evidence type="ECO:0000256" key="3">
    <source>
        <dbReference type="ARBA" id="ARBA00022833"/>
    </source>
</evidence>
<dbReference type="InParanoid" id="A0A0L0H9W8"/>
<reference evidence="6 7" key="1">
    <citation type="submission" date="2009-08" db="EMBL/GenBank/DDBJ databases">
        <title>The Genome Sequence of Spizellomyces punctatus strain DAOM BR117.</title>
        <authorList>
            <consortium name="The Broad Institute Genome Sequencing Platform"/>
            <person name="Russ C."/>
            <person name="Cuomo C."/>
            <person name="Shea T."/>
            <person name="Young S.K."/>
            <person name="Zeng Q."/>
            <person name="Koehrsen M."/>
            <person name="Haas B."/>
            <person name="Borodovsky M."/>
            <person name="Guigo R."/>
            <person name="Alvarado L."/>
            <person name="Berlin A."/>
            <person name="Bochicchio J."/>
            <person name="Borenstein D."/>
            <person name="Chapman S."/>
            <person name="Chen Z."/>
            <person name="Engels R."/>
            <person name="Freedman E."/>
            <person name="Gellesch M."/>
            <person name="Goldberg J."/>
            <person name="Griggs A."/>
            <person name="Gujja S."/>
            <person name="Heiman D."/>
            <person name="Hepburn T."/>
            <person name="Howarth C."/>
            <person name="Jen D."/>
            <person name="Larson L."/>
            <person name="Lewis B."/>
            <person name="Mehta T."/>
            <person name="Park D."/>
            <person name="Pearson M."/>
            <person name="Roberts A."/>
            <person name="Saif S."/>
            <person name="Shenoy N."/>
            <person name="Sisk P."/>
            <person name="Stolte C."/>
            <person name="Sykes S."/>
            <person name="Thomson T."/>
            <person name="Walk T."/>
            <person name="White J."/>
            <person name="Yandava C."/>
            <person name="Burger G."/>
            <person name="Gray M.W."/>
            <person name="Holland P.W.H."/>
            <person name="King N."/>
            <person name="Lang F.B.F."/>
            <person name="Roger A.J."/>
            <person name="Ruiz-Trillo I."/>
            <person name="Lander E."/>
            <person name="Nusbaum C."/>
        </authorList>
    </citation>
    <scope>NUCLEOTIDE SEQUENCE [LARGE SCALE GENOMIC DNA]</scope>
    <source>
        <strain evidence="6 7">DAOM BR117</strain>
    </source>
</reference>
<organism evidence="6 7">
    <name type="scientific">Spizellomyces punctatus (strain DAOM BR117)</name>
    <dbReference type="NCBI Taxonomy" id="645134"/>
    <lineage>
        <taxon>Eukaryota</taxon>
        <taxon>Fungi</taxon>
        <taxon>Fungi incertae sedis</taxon>
        <taxon>Chytridiomycota</taxon>
        <taxon>Chytridiomycota incertae sedis</taxon>
        <taxon>Chytridiomycetes</taxon>
        <taxon>Spizellomycetales</taxon>
        <taxon>Spizellomycetaceae</taxon>
        <taxon>Spizellomyces</taxon>
    </lineage>
</organism>
<dbReference type="Proteomes" id="UP000053201">
    <property type="component" value="Unassembled WGS sequence"/>
</dbReference>
<feature type="compositionally biased region" description="Basic and acidic residues" evidence="4">
    <location>
        <begin position="73"/>
        <end position="86"/>
    </location>
</feature>
<protein>
    <recommendedName>
        <fullName evidence="5">RPA-interacting protein C-terminal domain-containing protein</fullName>
    </recommendedName>
</protein>
<sequence>MAHTQVSRRTQVKKPHSPCAFSTRPSVPGSAETQSLLNNPVWRDRFKLQCIARIKESRDAEVRRRRFAGHSGPSERRGEPQWRGEEIAPVGQVSTRSFAEGHCLEYHMEASIESRIPFEHEEGTIRELSTPATDEPSSSLWNDELVAAYNSSLVHGINPDEMMTESELPTGVAYVTSQAQCIVCQRASLILESNAITCPSCGLRIDCRPDTASIDNFIAHVRQLCINHEQTCAGHPLFTYDTETGLLILCSICDAYETVG</sequence>
<keyword evidence="3" id="KW-0862">Zinc</keyword>
<feature type="domain" description="RPA-interacting protein C-terminal" evidence="5">
    <location>
        <begin position="181"/>
        <end position="257"/>
    </location>
</feature>
<evidence type="ECO:0000259" key="5">
    <source>
        <dbReference type="Pfam" id="PF14768"/>
    </source>
</evidence>
<dbReference type="OrthoDB" id="2120905at2759"/>
<dbReference type="GeneID" id="27692590"/>